<sequence>MTYRQIAAREGWDEKTIATHCRGLGLTSQPRQPVVTLPDVESAREGRETVREVADRLGVTIQAVHQCAYRHGTRIPRRPSRITYEVMREIVLSRAPISHAAEGLGVTRETLYRRAGQLGLPGDRRGRTLLRRREGGV</sequence>
<dbReference type="RefSeq" id="WP_056306585.1">
    <property type="nucleotide sequence ID" value="NZ_JBHTND010000005.1"/>
</dbReference>
<gene>
    <name evidence="1" type="ORF">ACFQ4G_05390</name>
</gene>
<keyword evidence="2" id="KW-1185">Reference proteome</keyword>
<accession>A0ABW3WV11</accession>
<protein>
    <recommendedName>
        <fullName evidence="3">DNA binding HTH domain-containing protein</fullName>
    </recommendedName>
</protein>
<comment type="caution">
    <text evidence="1">The sequence shown here is derived from an EMBL/GenBank/DDBJ whole genome shotgun (WGS) entry which is preliminary data.</text>
</comment>
<dbReference type="Proteomes" id="UP001597176">
    <property type="component" value="Unassembled WGS sequence"/>
</dbReference>
<organism evidence="1 2">
    <name type="scientific">Methylobacterium marchantiae</name>
    <dbReference type="NCBI Taxonomy" id="600331"/>
    <lineage>
        <taxon>Bacteria</taxon>
        <taxon>Pseudomonadati</taxon>
        <taxon>Pseudomonadota</taxon>
        <taxon>Alphaproteobacteria</taxon>
        <taxon>Hyphomicrobiales</taxon>
        <taxon>Methylobacteriaceae</taxon>
        <taxon>Methylobacterium</taxon>
    </lineage>
</organism>
<name>A0ABW3WV11_9HYPH</name>
<reference evidence="2" key="1">
    <citation type="journal article" date="2019" name="Int. J. Syst. Evol. Microbiol.">
        <title>The Global Catalogue of Microorganisms (GCM) 10K type strain sequencing project: providing services to taxonomists for standard genome sequencing and annotation.</title>
        <authorList>
            <consortium name="The Broad Institute Genomics Platform"/>
            <consortium name="The Broad Institute Genome Sequencing Center for Infectious Disease"/>
            <person name="Wu L."/>
            <person name="Ma J."/>
        </authorList>
    </citation>
    <scope>NUCLEOTIDE SEQUENCE [LARGE SCALE GENOMIC DNA]</scope>
    <source>
        <strain evidence="2">CCUG 56108</strain>
    </source>
</reference>
<evidence type="ECO:0000313" key="1">
    <source>
        <dbReference type="EMBL" id="MFD1301017.1"/>
    </source>
</evidence>
<dbReference type="EMBL" id="JBHTND010000005">
    <property type="protein sequence ID" value="MFD1301017.1"/>
    <property type="molecule type" value="Genomic_DNA"/>
</dbReference>
<proteinExistence type="predicted"/>
<evidence type="ECO:0008006" key="3">
    <source>
        <dbReference type="Google" id="ProtNLM"/>
    </source>
</evidence>
<evidence type="ECO:0000313" key="2">
    <source>
        <dbReference type="Proteomes" id="UP001597176"/>
    </source>
</evidence>